<evidence type="ECO:0000313" key="13">
    <source>
        <dbReference type="EMBL" id="CAD7460164.1"/>
    </source>
</evidence>
<evidence type="ECO:0000256" key="11">
    <source>
        <dbReference type="SAM" id="MobiDB-lite"/>
    </source>
</evidence>
<feature type="transmembrane region" description="Helical" evidence="12">
    <location>
        <begin position="232"/>
        <end position="251"/>
    </location>
</feature>
<organism evidence="13">
    <name type="scientific">Timema tahoe</name>
    <dbReference type="NCBI Taxonomy" id="61484"/>
    <lineage>
        <taxon>Eukaryota</taxon>
        <taxon>Metazoa</taxon>
        <taxon>Ecdysozoa</taxon>
        <taxon>Arthropoda</taxon>
        <taxon>Hexapoda</taxon>
        <taxon>Insecta</taxon>
        <taxon>Pterygota</taxon>
        <taxon>Neoptera</taxon>
        <taxon>Polyneoptera</taxon>
        <taxon>Phasmatodea</taxon>
        <taxon>Timematodea</taxon>
        <taxon>Timematoidea</taxon>
        <taxon>Timematidae</taxon>
        <taxon>Timema</taxon>
    </lineage>
</organism>
<sequence>MEGAENEIDFAPDDYNTRNVGSPHEDITEIPVHSPIITHSAGDETEITSHSPRKKKRRKKSRSDLKTKKQIPETPITTVLNELQDDIVDEPKISSPDRGNFLINWFKNYGFVKVPRAKALNSLDLDADQRSDGNNWNTPTTSLEVAILAQRCLKPLFTLCHGLLGGLSLATCIMCYSDSSAGAVAVHHSHYIHILATVFFLLAALCMVSVLDRFDLYHQNYSHPGDLVKYQGMGVLVLLVYLSTLILTLVATKWDDGIVVYHNNKSHWEDIDVFQSELSTWQSLNLCRCLGAIAGWVLMVLVSSDDMLHIHLVAMLRYQTPNLQGSTKY</sequence>
<keyword evidence="6 12" id="KW-1133">Transmembrane helix</keyword>
<feature type="compositionally biased region" description="Basic residues" evidence="11">
    <location>
        <begin position="51"/>
        <end position="61"/>
    </location>
</feature>
<protein>
    <submittedName>
        <fullName evidence="13">Uncharacterized protein</fullName>
    </submittedName>
</protein>
<reference evidence="13" key="1">
    <citation type="submission" date="2020-11" db="EMBL/GenBank/DDBJ databases">
        <authorList>
            <person name="Tran Van P."/>
        </authorList>
    </citation>
    <scope>NUCLEOTIDE SEQUENCE</scope>
</reference>
<evidence type="ECO:0000256" key="7">
    <source>
        <dbReference type="ARBA" id="ARBA00023069"/>
    </source>
</evidence>
<feature type="compositionally biased region" description="Basic and acidic residues" evidence="11">
    <location>
        <begin position="62"/>
        <end position="71"/>
    </location>
</feature>
<keyword evidence="9" id="KW-0966">Cell projection</keyword>
<dbReference type="AlphaFoldDB" id="A0A7R9IL36"/>
<evidence type="ECO:0000256" key="12">
    <source>
        <dbReference type="SAM" id="Phobius"/>
    </source>
</evidence>
<keyword evidence="8 12" id="KW-0472">Membrane</keyword>
<name>A0A7R9IL36_9NEOP</name>
<comment type="similarity">
    <text evidence="3">Belongs to the TMEM237 family.</text>
</comment>
<feature type="compositionally biased region" description="Acidic residues" evidence="11">
    <location>
        <begin position="1"/>
        <end position="12"/>
    </location>
</feature>
<feature type="transmembrane region" description="Helical" evidence="12">
    <location>
        <begin position="156"/>
        <end position="179"/>
    </location>
</feature>
<dbReference type="GO" id="GO:0060271">
    <property type="term" value="P:cilium assembly"/>
    <property type="evidence" value="ECO:0007669"/>
    <property type="project" value="TreeGrafter"/>
</dbReference>
<feature type="region of interest" description="Disordered" evidence="11">
    <location>
        <begin position="1"/>
        <end position="72"/>
    </location>
</feature>
<dbReference type="GO" id="GO:0035869">
    <property type="term" value="C:ciliary transition zone"/>
    <property type="evidence" value="ECO:0007669"/>
    <property type="project" value="TreeGrafter"/>
</dbReference>
<feature type="transmembrane region" description="Helical" evidence="12">
    <location>
        <begin position="191"/>
        <end position="211"/>
    </location>
</feature>
<dbReference type="InterPro" id="IPR029409">
    <property type="entry name" value="TMEM237"/>
</dbReference>
<dbReference type="PANTHER" id="PTHR28388">
    <property type="entry name" value="TRANSMEMBRANE PROTEIN 237"/>
    <property type="match status" value="1"/>
</dbReference>
<evidence type="ECO:0000256" key="10">
    <source>
        <dbReference type="ARBA" id="ARBA00025631"/>
    </source>
</evidence>
<dbReference type="EMBL" id="OE003456">
    <property type="protein sequence ID" value="CAD7460164.1"/>
    <property type="molecule type" value="Genomic_DNA"/>
</dbReference>
<keyword evidence="4 12" id="KW-0812">Transmembrane</keyword>
<evidence type="ECO:0000256" key="3">
    <source>
        <dbReference type="ARBA" id="ARBA00008783"/>
    </source>
</evidence>
<evidence type="ECO:0000256" key="9">
    <source>
        <dbReference type="ARBA" id="ARBA00023273"/>
    </source>
</evidence>
<evidence type="ECO:0000256" key="6">
    <source>
        <dbReference type="ARBA" id="ARBA00022989"/>
    </source>
</evidence>
<evidence type="ECO:0000256" key="1">
    <source>
        <dbReference type="ARBA" id="ARBA00004138"/>
    </source>
</evidence>
<dbReference type="PANTHER" id="PTHR28388:SF1">
    <property type="entry name" value="TRANSMEMBRANE PROTEIN 237"/>
    <property type="match status" value="1"/>
</dbReference>
<proteinExistence type="inferred from homology"/>
<dbReference type="Pfam" id="PF15383">
    <property type="entry name" value="TMEM237"/>
    <property type="match status" value="1"/>
</dbReference>
<gene>
    <name evidence="13" type="ORF">TTEB3V08_LOCUS8103</name>
</gene>
<keyword evidence="5" id="KW-0970">Cilium biogenesis/degradation</keyword>
<evidence type="ECO:0000256" key="5">
    <source>
        <dbReference type="ARBA" id="ARBA00022794"/>
    </source>
</evidence>
<evidence type="ECO:0000256" key="4">
    <source>
        <dbReference type="ARBA" id="ARBA00022692"/>
    </source>
</evidence>
<dbReference type="GO" id="GO:0016020">
    <property type="term" value="C:membrane"/>
    <property type="evidence" value="ECO:0007669"/>
    <property type="project" value="UniProtKB-SubCell"/>
</dbReference>
<comment type="subcellular location">
    <subcellularLocation>
        <location evidence="1">Cell projection</location>
        <location evidence="1">Cilium</location>
    </subcellularLocation>
    <subcellularLocation>
        <location evidence="2">Membrane</location>
        <topology evidence="2">Multi-pass membrane protein</topology>
    </subcellularLocation>
</comment>
<keyword evidence="7" id="KW-0969">Cilium</keyword>
<evidence type="ECO:0000256" key="8">
    <source>
        <dbReference type="ARBA" id="ARBA00023136"/>
    </source>
</evidence>
<accession>A0A7R9IL36</accession>
<evidence type="ECO:0000256" key="2">
    <source>
        <dbReference type="ARBA" id="ARBA00004141"/>
    </source>
</evidence>
<comment type="function">
    <text evidence="10">Component of the transition zone in primary cilia. Required for ciliogenesis.</text>
</comment>